<dbReference type="SUPFAM" id="SSF55785">
    <property type="entry name" value="PYP-like sensor domain (PAS domain)"/>
    <property type="match status" value="1"/>
</dbReference>
<dbReference type="Gene3D" id="1.10.8.60">
    <property type="match status" value="1"/>
</dbReference>
<dbReference type="Pfam" id="PF02954">
    <property type="entry name" value="HTH_8"/>
    <property type="match status" value="1"/>
</dbReference>
<gene>
    <name evidence="7" type="ORF">LG34_14395</name>
</gene>
<dbReference type="SMART" id="SM00091">
    <property type="entry name" value="PAS"/>
    <property type="match status" value="1"/>
</dbReference>
<dbReference type="GO" id="GO:0006355">
    <property type="term" value="P:regulation of DNA-templated transcription"/>
    <property type="evidence" value="ECO:0007669"/>
    <property type="project" value="InterPro"/>
</dbReference>
<keyword evidence="8" id="KW-1185">Reference proteome</keyword>
<dbReference type="FunFam" id="3.40.50.300:FF:000006">
    <property type="entry name" value="DNA-binding transcriptional regulator NtrC"/>
    <property type="match status" value="1"/>
</dbReference>
<dbReference type="InterPro" id="IPR035965">
    <property type="entry name" value="PAS-like_dom_sf"/>
</dbReference>
<dbReference type="InterPro" id="IPR013767">
    <property type="entry name" value="PAS_fold"/>
</dbReference>
<dbReference type="InterPro" id="IPR002197">
    <property type="entry name" value="HTH_Fis"/>
</dbReference>
<dbReference type="Proteomes" id="UP000245288">
    <property type="component" value="Unassembled WGS sequence"/>
</dbReference>
<dbReference type="CDD" id="cd00130">
    <property type="entry name" value="PAS"/>
    <property type="match status" value="1"/>
</dbReference>
<dbReference type="InterPro" id="IPR058031">
    <property type="entry name" value="AAA_lid_NorR"/>
</dbReference>
<dbReference type="InterPro" id="IPR025944">
    <property type="entry name" value="Sigma_54_int_dom_CS"/>
</dbReference>
<dbReference type="PROSITE" id="PS50112">
    <property type="entry name" value="PAS"/>
    <property type="match status" value="1"/>
</dbReference>
<dbReference type="SMART" id="SM00382">
    <property type="entry name" value="AAA"/>
    <property type="match status" value="1"/>
</dbReference>
<keyword evidence="2" id="KW-0067">ATP-binding</keyword>
<protein>
    <submittedName>
        <fullName evidence="7">Transcriptional regulator</fullName>
    </submittedName>
</protein>
<dbReference type="PANTHER" id="PTHR32071:SF57">
    <property type="entry name" value="C4-DICARBOXYLATE TRANSPORT TRANSCRIPTIONAL REGULATORY PROTEIN DCTD"/>
    <property type="match status" value="1"/>
</dbReference>
<dbReference type="PROSITE" id="PS50045">
    <property type="entry name" value="SIGMA54_INTERACT_4"/>
    <property type="match status" value="1"/>
</dbReference>
<comment type="caution">
    <text evidence="7">The sequence shown here is derived from an EMBL/GenBank/DDBJ whole genome shotgun (WGS) entry which is preliminary data.</text>
</comment>
<dbReference type="Gene3D" id="1.10.10.60">
    <property type="entry name" value="Homeodomain-like"/>
    <property type="match status" value="1"/>
</dbReference>
<dbReference type="OrthoDB" id="9803970at2"/>
<reference evidence="7 8" key="1">
    <citation type="submission" date="2014-09" db="EMBL/GenBank/DDBJ databases">
        <title>Butyrate-producing bacteria isolated from human gut.</title>
        <authorList>
            <person name="Zhang Q."/>
            <person name="Zhao L."/>
        </authorList>
    </citation>
    <scope>NUCLEOTIDE SEQUENCE [LARGE SCALE GENOMIC DNA]</scope>
    <source>
        <strain evidence="7 8">21</strain>
    </source>
</reference>
<dbReference type="CDD" id="cd00009">
    <property type="entry name" value="AAA"/>
    <property type="match status" value="1"/>
</dbReference>
<keyword evidence="4" id="KW-0804">Transcription</keyword>
<dbReference type="PANTHER" id="PTHR32071">
    <property type="entry name" value="TRANSCRIPTIONAL REGULATORY PROTEIN"/>
    <property type="match status" value="1"/>
</dbReference>
<dbReference type="GO" id="GO:0005524">
    <property type="term" value="F:ATP binding"/>
    <property type="evidence" value="ECO:0007669"/>
    <property type="project" value="UniProtKB-KW"/>
</dbReference>
<feature type="domain" description="PAS" evidence="6">
    <location>
        <begin position="47"/>
        <end position="97"/>
    </location>
</feature>
<proteinExistence type="predicted"/>
<evidence type="ECO:0000313" key="7">
    <source>
        <dbReference type="EMBL" id="PWE85688.1"/>
    </source>
</evidence>
<dbReference type="Gene3D" id="3.30.450.20">
    <property type="entry name" value="PAS domain"/>
    <property type="match status" value="1"/>
</dbReference>
<dbReference type="EMBL" id="JRFU01000161">
    <property type="protein sequence ID" value="PWE85688.1"/>
    <property type="molecule type" value="Genomic_DNA"/>
</dbReference>
<evidence type="ECO:0000256" key="2">
    <source>
        <dbReference type="ARBA" id="ARBA00022840"/>
    </source>
</evidence>
<dbReference type="AlphaFoldDB" id="A0A2V1JTD8"/>
<keyword evidence="1" id="KW-0547">Nucleotide-binding</keyword>
<dbReference type="Pfam" id="PF00158">
    <property type="entry name" value="Sigma54_activat"/>
    <property type="match status" value="1"/>
</dbReference>
<sequence length="505" mass="56367">MNQYLAIYQVRQMLQKLISETADADLADKLKNIDHQLNYFLDKGIDFKQVVDGIDDSIFITDNKGNVLYVNPAYTRNTGIESERVINHNIYDLIEKDKLYSGGAIPDVLSTGKPAFRLSTTYANGTPLTGYASGTPIFDSDGSLKQVIASSRPIVSLQSLKEDFNTFIKEIQEMNPQNSCAESEKSLNDEMIGKDGTLANIWTLISHVAPSDATVLITGESGAGKEVIADEIYRNSNRNDKPFVKINCAAIPAHLLESELFGYEKGAFSGANAKGKQGLFELANHGTLMLDEIGDMPMDLQVKLLRAIQQQEITRIGGSRPIKLDIRFLALTNSNLKEKIANGTFRQDLYYRLNVIPIYVPPLRERVADIEALCNRFIEVFSAKYNRPFSLTEQQLTYLKQYSWPGNIRELENIIEYLVLCSSGIGQVDDSIIAGLLNISQEQEPTITADMDFSSAVAQFEKNLLETTLKTSGNLREAGKKLNINASTISRKIKQYNIDYPNKKE</sequence>
<dbReference type="InterPro" id="IPR009057">
    <property type="entry name" value="Homeodomain-like_sf"/>
</dbReference>
<evidence type="ECO:0000256" key="1">
    <source>
        <dbReference type="ARBA" id="ARBA00022741"/>
    </source>
</evidence>
<evidence type="ECO:0000256" key="4">
    <source>
        <dbReference type="ARBA" id="ARBA00023163"/>
    </source>
</evidence>
<dbReference type="SUPFAM" id="SSF46689">
    <property type="entry name" value="Homeodomain-like"/>
    <property type="match status" value="1"/>
</dbReference>
<name>A0A2V1JTD8_EUBRA</name>
<dbReference type="InterPro" id="IPR002078">
    <property type="entry name" value="Sigma_54_int"/>
</dbReference>
<dbReference type="InterPro" id="IPR003593">
    <property type="entry name" value="AAA+_ATPase"/>
</dbReference>
<dbReference type="GO" id="GO:0043565">
    <property type="term" value="F:sequence-specific DNA binding"/>
    <property type="evidence" value="ECO:0007669"/>
    <property type="project" value="InterPro"/>
</dbReference>
<feature type="domain" description="Sigma-54 factor interaction" evidence="5">
    <location>
        <begin position="191"/>
        <end position="420"/>
    </location>
</feature>
<accession>A0A2V1JTD8</accession>
<evidence type="ECO:0000313" key="8">
    <source>
        <dbReference type="Proteomes" id="UP000245288"/>
    </source>
</evidence>
<dbReference type="SUPFAM" id="SSF52540">
    <property type="entry name" value="P-loop containing nucleoside triphosphate hydrolases"/>
    <property type="match status" value="1"/>
</dbReference>
<dbReference type="InterPro" id="IPR025662">
    <property type="entry name" value="Sigma_54_int_dom_ATP-bd_1"/>
</dbReference>
<evidence type="ECO:0000259" key="6">
    <source>
        <dbReference type="PROSITE" id="PS50112"/>
    </source>
</evidence>
<dbReference type="InterPro" id="IPR000014">
    <property type="entry name" value="PAS"/>
</dbReference>
<dbReference type="RefSeq" id="WP_109216583.1">
    <property type="nucleotide sequence ID" value="NZ_CAJLEE010000006.1"/>
</dbReference>
<evidence type="ECO:0000259" key="5">
    <source>
        <dbReference type="PROSITE" id="PS50045"/>
    </source>
</evidence>
<evidence type="ECO:0000256" key="3">
    <source>
        <dbReference type="ARBA" id="ARBA00023015"/>
    </source>
</evidence>
<dbReference type="Gene3D" id="3.40.50.300">
    <property type="entry name" value="P-loop containing nucleotide triphosphate hydrolases"/>
    <property type="match status" value="1"/>
</dbReference>
<dbReference type="PROSITE" id="PS00688">
    <property type="entry name" value="SIGMA54_INTERACT_3"/>
    <property type="match status" value="1"/>
</dbReference>
<organism evidence="7 8">
    <name type="scientific">Eubacterium ramulus</name>
    <dbReference type="NCBI Taxonomy" id="39490"/>
    <lineage>
        <taxon>Bacteria</taxon>
        <taxon>Bacillati</taxon>
        <taxon>Bacillota</taxon>
        <taxon>Clostridia</taxon>
        <taxon>Eubacteriales</taxon>
        <taxon>Eubacteriaceae</taxon>
        <taxon>Eubacterium</taxon>
    </lineage>
</organism>
<keyword evidence="3" id="KW-0805">Transcription regulation</keyword>
<dbReference type="NCBIfam" id="TIGR00229">
    <property type="entry name" value="sensory_box"/>
    <property type="match status" value="1"/>
</dbReference>
<dbReference type="InterPro" id="IPR027417">
    <property type="entry name" value="P-loop_NTPase"/>
</dbReference>
<dbReference type="Pfam" id="PF00989">
    <property type="entry name" value="PAS"/>
    <property type="match status" value="1"/>
</dbReference>
<dbReference type="Pfam" id="PF25601">
    <property type="entry name" value="AAA_lid_14"/>
    <property type="match status" value="1"/>
</dbReference>
<dbReference type="PROSITE" id="PS00675">
    <property type="entry name" value="SIGMA54_INTERACT_1"/>
    <property type="match status" value="1"/>
</dbReference>